<comment type="caution">
    <text evidence="6">The sequence shown here is derived from an EMBL/GenBank/DDBJ whole genome shotgun (WGS) entry which is preliminary data.</text>
</comment>
<dbReference type="SUPFAM" id="SSF48498">
    <property type="entry name" value="Tetracyclin repressor-like, C-terminal domain"/>
    <property type="match status" value="1"/>
</dbReference>
<name>A0A370AZT8_9ACTN</name>
<evidence type="ECO:0000256" key="2">
    <source>
        <dbReference type="ARBA" id="ARBA00023125"/>
    </source>
</evidence>
<dbReference type="InterPro" id="IPR049445">
    <property type="entry name" value="TetR_SbtR-like_C"/>
</dbReference>
<keyword evidence="7" id="KW-1185">Reference proteome</keyword>
<keyword evidence="1" id="KW-0805">Transcription regulation</keyword>
<dbReference type="InterPro" id="IPR050109">
    <property type="entry name" value="HTH-type_TetR-like_transc_reg"/>
</dbReference>
<evidence type="ECO:0000259" key="5">
    <source>
        <dbReference type="PROSITE" id="PS50977"/>
    </source>
</evidence>
<dbReference type="GO" id="GO:0003700">
    <property type="term" value="F:DNA-binding transcription factor activity"/>
    <property type="evidence" value="ECO:0007669"/>
    <property type="project" value="TreeGrafter"/>
</dbReference>
<dbReference type="Pfam" id="PF00440">
    <property type="entry name" value="TetR_N"/>
    <property type="match status" value="1"/>
</dbReference>
<evidence type="ECO:0000256" key="1">
    <source>
        <dbReference type="ARBA" id="ARBA00023015"/>
    </source>
</evidence>
<organism evidence="6 7">
    <name type="scientific">Streptomyces corynorhini</name>
    <dbReference type="NCBI Taxonomy" id="2282652"/>
    <lineage>
        <taxon>Bacteria</taxon>
        <taxon>Bacillati</taxon>
        <taxon>Actinomycetota</taxon>
        <taxon>Actinomycetes</taxon>
        <taxon>Kitasatosporales</taxon>
        <taxon>Streptomycetaceae</taxon>
        <taxon>Streptomyces</taxon>
    </lineage>
</organism>
<feature type="domain" description="HTH tetR-type" evidence="5">
    <location>
        <begin position="19"/>
        <end position="78"/>
    </location>
</feature>
<dbReference type="PANTHER" id="PTHR30055">
    <property type="entry name" value="HTH-TYPE TRANSCRIPTIONAL REGULATOR RUTR"/>
    <property type="match status" value="1"/>
</dbReference>
<dbReference type="Gene3D" id="1.10.357.10">
    <property type="entry name" value="Tetracycline Repressor, domain 2"/>
    <property type="match status" value="1"/>
</dbReference>
<dbReference type="PANTHER" id="PTHR30055:SF234">
    <property type="entry name" value="HTH-TYPE TRANSCRIPTIONAL REGULATOR BETI"/>
    <property type="match status" value="1"/>
</dbReference>
<dbReference type="SUPFAM" id="SSF46689">
    <property type="entry name" value="Homeodomain-like"/>
    <property type="match status" value="1"/>
</dbReference>
<dbReference type="RefSeq" id="WP_114626748.1">
    <property type="nucleotide sequence ID" value="NZ_QQNA01000275.1"/>
</dbReference>
<dbReference type="InterPro" id="IPR036271">
    <property type="entry name" value="Tet_transcr_reg_TetR-rel_C_sf"/>
</dbReference>
<dbReference type="EMBL" id="QQNA01000275">
    <property type="protein sequence ID" value="RDG34841.1"/>
    <property type="molecule type" value="Genomic_DNA"/>
</dbReference>
<sequence length="202" mass="21538">MAAPSTPPPPAGRRRSDVRRNERILLDAAAAVFVRAGVDAPVREIAAESGLGMGTIYRHFPTRADLVVAVFRHQVDALAAAPTAPAAGTPYEALRLWVHRFADFLVTKHGLAEALHSDQAGFESLHNEFVERLLPVLDELLKASAAAGHTHPDIRAYDVMLGIGNLCVGVETFPGYQARRMIDLLLAGLARTAPAPAAGAPE</sequence>
<dbReference type="Proteomes" id="UP000253741">
    <property type="component" value="Unassembled WGS sequence"/>
</dbReference>
<dbReference type="OrthoDB" id="3192968at2"/>
<evidence type="ECO:0000313" key="6">
    <source>
        <dbReference type="EMBL" id="RDG34841.1"/>
    </source>
</evidence>
<proteinExistence type="predicted"/>
<dbReference type="GO" id="GO:0000976">
    <property type="term" value="F:transcription cis-regulatory region binding"/>
    <property type="evidence" value="ECO:0007669"/>
    <property type="project" value="TreeGrafter"/>
</dbReference>
<keyword evidence="3" id="KW-0804">Transcription</keyword>
<dbReference type="Pfam" id="PF21597">
    <property type="entry name" value="TetR_C_43"/>
    <property type="match status" value="1"/>
</dbReference>
<dbReference type="InterPro" id="IPR001647">
    <property type="entry name" value="HTH_TetR"/>
</dbReference>
<reference evidence="6 7" key="1">
    <citation type="submission" date="2018-07" db="EMBL/GenBank/DDBJ databases">
        <title>Streptomyces species from bats.</title>
        <authorList>
            <person name="Dunlap C."/>
        </authorList>
    </citation>
    <scope>NUCLEOTIDE SEQUENCE [LARGE SCALE GENOMIC DNA]</scope>
    <source>
        <strain evidence="6 7">AC230</strain>
    </source>
</reference>
<evidence type="ECO:0000256" key="4">
    <source>
        <dbReference type="PROSITE-ProRule" id="PRU00335"/>
    </source>
</evidence>
<dbReference type="PRINTS" id="PR00455">
    <property type="entry name" value="HTHTETR"/>
</dbReference>
<dbReference type="PROSITE" id="PS50977">
    <property type="entry name" value="HTH_TETR_2"/>
    <property type="match status" value="1"/>
</dbReference>
<protein>
    <submittedName>
        <fullName evidence="6">TetR/AcrR family transcriptional regulator</fullName>
    </submittedName>
</protein>
<evidence type="ECO:0000256" key="3">
    <source>
        <dbReference type="ARBA" id="ARBA00023163"/>
    </source>
</evidence>
<evidence type="ECO:0000313" key="7">
    <source>
        <dbReference type="Proteomes" id="UP000253741"/>
    </source>
</evidence>
<dbReference type="AlphaFoldDB" id="A0A370AZT8"/>
<accession>A0A370AZT8</accession>
<gene>
    <name evidence="6" type="ORF">DVH02_28485</name>
</gene>
<keyword evidence="2 4" id="KW-0238">DNA-binding</keyword>
<dbReference type="InterPro" id="IPR009057">
    <property type="entry name" value="Homeodomain-like_sf"/>
</dbReference>
<feature type="DNA-binding region" description="H-T-H motif" evidence="4">
    <location>
        <begin position="41"/>
        <end position="60"/>
    </location>
</feature>